<organism evidence="1">
    <name type="scientific">Anguilla anguilla</name>
    <name type="common">European freshwater eel</name>
    <name type="synonym">Muraena anguilla</name>
    <dbReference type="NCBI Taxonomy" id="7936"/>
    <lineage>
        <taxon>Eukaryota</taxon>
        <taxon>Metazoa</taxon>
        <taxon>Chordata</taxon>
        <taxon>Craniata</taxon>
        <taxon>Vertebrata</taxon>
        <taxon>Euteleostomi</taxon>
        <taxon>Actinopterygii</taxon>
        <taxon>Neopterygii</taxon>
        <taxon>Teleostei</taxon>
        <taxon>Anguilliformes</taxon>
        <taxon>Anguillidae</taxon>
        <taxon>Anguilla</taxon>
    </lineage>
</organism>
<evidence type="ECO:0000313" key="1">
    <source>
        <dbReference type="EMBL" id="JAH65968.1"/>
    </source>
</evidence>
<name>A0A0E9ULW7_ANGAN</name>
<reference evidence="1" key="2">
    <citation type="journal article" date="2015" name="Fish Shellfish Immunol.">
        <title>Early steps in the European eel (Anguilla anguilla)-Vibrio vulnificus interaction in the gills: Role of the RtxA13 toxin.</title>
        <authorList>
            <person name="Callol A."/>
            <person name="Pajuelo D."/>
            <person name="Ebbesson L."/>
            <person name="Teles M."/>
            <person name="MacKenzie S."/>
            <person name="Amaro C."/>
        </authorList>
    </citation>
    <scope>NUCLEOTIDE SEQUENCE</scope>
</reference>
<accession>A0A0E9ULW7</accession>
<proteinExistence type="predicted"/>
<reference evidence="1" key="1">
    <citation type="submission" date="2014-11" db="EMBL/GenBank/DDBJ databases">
        <authorList>
            <person name="Amaro Gonzalez C."/>
        </authorList>
    </citation>
    <scope>NUCLEOTIDE SEQUENCE</scope>
</reference>
<sequence length="35" mass="4083">MLVSGGFDVRPFPFSCFSVKHLCENCLYKKIKKLF</sequence>
<dbReference type="AlphaFoldDB" id="A0A0E9ULW7"/>
<protein>
    <submittedName>
        <fullName evidence="1">Uncharacterized protein</fullName>
    </submittedName>
</protein>
<dbReference type="EMBL" id="GBXM01042609">
    <property type="protein sequence ID" value="JAH65968.1"/>
    <property type="molecule type" value="Transcribed_RNA"/>
</dbReference>